<dbReference type="OrthoDB" id="9796554at2"/>
<name>A0A563DWM9_9MICO</name>
<dbReference type="RefSeq" id="WP_146318425.1">
    <property type="nucleotide sequence ID" value="NZ_VCQV01000025.1"/>
</dbReference>
<dbReference type="InterPro" id="IPR036249">
    <property type="entry name" value="Thioredoxin-like_sf"/>
</dbReference>
<dbReference type="InterPro" id="IPR013766">
    <property type="entry name" value="Thioredoxin_domain"/>
</dbReference>
<dbReference type="EMBL" id="VCQV01000025">
    <property type="protein sequence ID" value="TWP34698.1"/>
    <property type="molecule type" value="Genomic_DNA"/>
</dbReference>
<dbReference type="AlphaFoldDB" id="A0A563DWM9"/>
<evidence type="ECO:0000256" key="5">
    <source>
        <dbReference type="ARBA" id="ARBA00023284"/>
    </source>
</evidence>
<keyword evidence="3" id="KW-0735">Signal-anchor</keyword>
<reference evidence="8 9" key="2">
    <citation type="submission" date="2019-08" db="EMBL/GenBank/DDBJ databases">
        <title>Jejuicoccus antrihumi gen. nov., sp. nov., a new member of the family Dermacoccaceae isolated from a cave.</title>
        <authorList>
            <person name="Schumann P."/>
            <person name="Kim I.S."/>
        </authorList>
    </citation>
    <scope>NUCLEOTIDE SEQUENCE [LARGE SCALE GENOMIC DNA]</scope>
    <source>
        <strain evidence="8 9">C5-26</strain>
    </source>
</reference>
<organism evidence="8 9">
    <name type="scientific">Leekyejoonella antrihumi</name>
    <dbReference type="NCBI Taxonomy" id="1660198"/>
    <lineage>
        <taxon>Bacteria</taxon>
        <taxon>Bacillati</taxon>
        <taxon>Actinomycetota</taxon>
        <taxon>Actinomycetes</taxon>
        <taxon>Micrococcales</taxon>
        <taxon>Dermacoccaceae</taxon>
        <taxon>Leekyejoonella</taxon>
    </lineage>
</organism>
<evidence type="ECO:0000256" key="4">
    <source>
        <dbReference type="ARBA" id="ARBA00023157"/>
    </source>
</evidence>
<keyword evidence="3" id="KW-0812">Transmembrane</keyword>
<protein>
    <submittedName>
        <fullName evidence="8">TlpA family protein disulfide reductase</fullName>
    </submittedName>
</protein>
<evidence type="ECO:0000256" key="1">
    <source>
        <dbReference type="ARBA" id="ARBA00004196"/>
    </source>
</evidence>
<evidence type="ECO:0000256" key="6">
    <source>
        <dbReference type="SAM" id="MobiDB-lite"/>
    </source>
</evidence>
<feature type="region of interest" description="Disordered" evidence="6">
    <location>
        <begin position="46"/>
        <end position="67"/>
    </location>
</feature>
<reference evidence="8 9" key="1">
    <citation type="submission" date="2019-05" db="EMBL/GenBank/DDBJ databases">
        <authorList>
            <person name="Lee S.D."/>
        </authorList>
    </citation>
    <scope>NUCLEOTIDE SEQUENCE [LARGE SCALE GENOMIC DNA]</scope>
    <source>
        <strain evidence="8 9">C5-26</strain>
    </source>
</reference>
<gene>
    <name evidence="8" type="ORF">FGL98_16425</name>
</gene>
<dbReference type="PANTHER" id="PTHR42852">
    <property type="entry name" value="THIOL:DISULFIDE INTERCHANGE PROTEIN DSBE"/>
    <property type="match status" value="1"/>
</dbReference>
<proteinExistence type="predicted"/>
<evidence type="ECO:0000313" key="8">
    <source>
        <dbReference type="EMBL" id="TWP34698.1"/>
    </source>
</evidence>
<dbReference type="Pfam" id="PF00578">
    <property type="entry name" value="AhpC-TSA"/>
    <property type="match status" value="1"/>
</dbReference>
<dbReference type="GO" id="GO:0016491">
    <property type="term" value="F:oxidoreductase activity"/>
    <property type="evidence" value="ECO:0007669"/>
    <property type="project" value="InterPro"/>
</dbReference>
<keyword evidence="2" id="KW-0201">Cytochrome c-type biogenesis</keyword>
<dbReference type="SUPFAM" id="SSF52833">
    <property type="entry name" value="Thioredoxin-like"/>
    <property type="match status" value="1"/>
</dbReference>
<evidence type="ECO:0000256" key="2">
    <source>
        <dbReference type="ARBA" id="ARBA00022748"/>
    </source>
</evidence>
<dbReference type="PROSITE" id="PS00194">
    <property type="entry name" value="THIOREDOXIN_1"/>
    <property type="match status" value="1"/>
</dbReference>
<keyword evidence="9" id="KW-1185">Reference proteome</keyword>
<evidence type="ECO:0000313" key="9">
    <source>
        <dbReference type="Proteomes" id="UP000320244"/>
    </source>
</evidence>
<keyword evidence="5" id="KW-0676">Redox-active center</keyword>
<dbReference type="PROSITE" id="PS51352">
    <property type="entry name" value="THIOREDOXIN_2"/>
    <property type="match status" value="1"/>
</dbReference>
<dbReference type="InterPro" id="IPR000866">
    <property type="entry name" value="AhpC/TSA"/>
</dbReference>
<dbReference type="InterPro" id="IPR017937">
    <property type="entry name" value="Thioredoxin_CS"/>
</dbReference>
<comment type="subcellular location">
    <subcellularLocation>
        <location evidence="1">Cell envelope</location>
    </subcellularLocation>
</comment>
<dbReference type="GO" id="GO:0016209">
    <property type="term" value="F:antioxidant activity"/>
    <property type="evidence" value="ECO:0007669"/>
    <property type="project" value="InterPro"/>
</dbReference>
<feature type="domain" description="Thioredoxin" evidence="7">
    <location>
        <begin position="63"/>
        <end position="205"/>
    </location>
</feature>
<dbReference type="GO" id="GO:0017004">
    <property type="term" value="P:cytochrome complex assembly"/>
    <property type="evidence" value="ECO:0007669"/>
    <property type="project" value="UniProtKB-KW"/>
</dbReference>
<dbReference type="PROSITE" id="PS51257">
    <property type="entry name" value="PROKAR_LIPOPROTEIN"/>
    <property type="match status" value="1"/>
</dbReference>
<dbReference type="Gene3D" id="3.40.30.10">
    <property type="entry name" value="Glutaredoxin"/>
    <property type="match status" value="1"/>
</dbReference>
<sequence length="208" mass="22192">MRVTPQSLRRKLLRGVLVPVLALGVIGGAAGCSSSANSIAAQANQGNDKGYQAGDGTVEQLSRSERKKPVSFAGETLAGKPWSTNDVKGKVLVLNVWGAWCPPCQAEMPELEKAWKQFQKGGQPVAMMGLDQQDSPARAAATIAKWKVTYPSLRDDGGQMLLDLQNKVVTTPTTLVLDQQHRIAARVSGQVTASTLTGLVQDVLKEKS</sequence>
<dbReference type="PANTHER" id="PTHR42852:SF6">
    <property type="entry name" value="THIOL:DISULFIDE INTERCHANGE PROTEIN DSBE"/>
    <property type="match status" value="1"/>
</dbReference>
<evidence type="ECO:0000256" key="3">
    <source>
        <dbReference type="ARBA" id="ARBA00022968"/>
    </source>
</evidence>
<accession>A0A563DWM9</accession>
<comment type="caution">
    <text evidence="8">The sequence shown here is derived from an EMBL/GenBank/DDBJ whole genome shotgun (WGS) entry which is preliminary data.</text>
</comment>
<dbReference type="InterPro" id="IPR050553">
    <property type="entry name" value="Thioredoxin_ResA/DsbE_sf"/>
</dbReference>
<dbReference type="GO" id="GO:0030313">
    <property type="term" value="C:cell envelope"/>
    <property type="evidence" value="ECO:0007669"/>
    <property type="project" value="UniProtKB-SubCell"/>
</dbReference>
<dbReference type="CDD" id="cd02966">
    <property type="entry name" value="TlpA_like_family"/>
    <property type="match status" value="1"/>
</dbReference>
<evidence type="ECO:0000259" key="7">
    <source>
        <dbReference type="PROSITE" id="PS51352"/>
    </source>
</evidence>
<keyword evidence="4" id="KW-1015">Disulfide bond</keyword>
<dbReference type="Proteomes" id="UP000320244">
    <property type="component" value="Unassembled WGS sequence"/>
</dbReference>